<dbReference type="eggNOG" id="COG2201">
    <property type="taxonomic scope" value="Bacteria"/>
</dbReference>
<comment type="catalytic activity">
    <reaction evidence="5 6">
        <text>[protein]-L-glutamate 5-O-methyl ester + H2O = L-glutamyl-[protein] + methanol + H(+)</text>
        <dbReference type="Rhea" id="RHEA:23236"/>
        <dbReference type="Rhea" id="RHEA-COMP:10208"/>
        <dbReference type="Rhea" id="RHEA-COMP:10311"/>
        <dbReference type="ChEBI" id="CHEBI:15377"/>
        <dbReference type="ChEBI" id="CHEBI:15378"/>
        <dbReference type="ChEBI" id="CHEBI:17790"/>
        <dbReference type="ChEBI" id="CHEBI:29973"/>
        <dbReference type="ChEBI" id="CHEBI:82795"/>
        <dbReference type="EC" id="3.1.1.61"/>
    </reaction>
</comment>
<evidence type="ECO:0000256" key="4">
    <source>
        <dbReference type="ARBA" id="ARBA00024867"/>
    </source>
</evidence>
<reference evidence="11 14" key="1">
    <citation type="journal article" date="2015" name="Genome Announc.">
        <title>Complete Genome Sequence of the Nitrogen-Fixing and Solvent-Producing Clostridium pasteurianum DSM 525.</title>
        <authorList>
            <person name="Poehlein A."/>
            <person name="Grosse-Honebrink A."/>
            <person name="Zhang Y."/>
            <person name="Minton N.P."/>
            <person name="Daniel R."/>
        </authorList>
    </citation>
    <scope>NUCLEOTIDE SEQUENCE [LARGE SCALE GENOMIC DNA]</scope>
    <source>
        <strain evidence="11">DSM 525</strain>
        <strain evidence="14">DSM 525 / ATCC 6013</strain>
    </source>
</reference>
<evidence type="ECO:0000256" key="6">
    <source>
        <dbReference type="HAMAP-Rule" id="MF_00099"/>
    </source>
</evidence>
<feature type="modified residue" description="4-aspartylphosphate" evidence="6 8">
    <location>
        <position position="56"/>
    </location>
</feature>
<reference evidence="12 13" key="3">
    <citation type="journal article" name="Genome Announc.">
        <title>Improved Draft Genome Sequence of Clostridium pasteurianum Strain ATCC 6013 (DSM 525) Using a Hybrid Next-Generation Sequencing Approach.</title>
        <authorList>
            <person name="Pyne M.E."/>
            <person name="Utturkar S."/>
            <person name="Brown S.D."/>
            <person name="Moo-Young M."/>
            <person name="Chung D.A."/>
            <person name="Chou C.P."/>
        </authorList>
    </citation>
    <scope>NUCLEOTIDE SEQUENCE [LARGE SCALE GENOMIC DNA]</scope>
    <source>
        <strain evidence="12 13">ATCC 6013</strain>
    </source>
</reference>
<gene>
    <name evidence="6 11" type="primary">cheB</name>
    <name evidence="11" type="ORF">CLPA_c17590</name>
    <name evidence="12" type="ORF">CP6013_01422</name>
</gene>
<dbReference type="Pfam" id="PF00072">
    <property type="entry name" value="Response_reg"/>
    <property type="match status" value="1"/>
</dbReference>
<dbReference type="PIRSF" id="PIRSF000876">
    <property type="entry name" value="RR_chemtxs_CheB"/>
    <property type="match status" value="1"/>
</dbReference>
<accession>A0A0H3J2Z4</accession>
<dbReference type="Gene3D" id="3.40.50.180">
    <property type="entry name" value="Methylesterase CheB, C-terminal domain"/>
    <property type="match status" value="1"/>
</dbReference>
<dbReference type="Proteomes" id="UP000030905">
    <property type="component" value="Chromosome"/>
</dbReference>
<dbReference type="Proteomes" id="UP000028042">
    <property type="component" value="Unassembled WGS sequence"/>
</dbReference>
<dbReference type="HAMAP" id="MF_00099">
    <property type="entry name" value="CheB_chemtxs"/>
    <property type="match status" value="1"/>
</dbReference>
<evidence type="ECO:0000256" key="5">
    <source>
        <dbReference type="ARBA" id="ARBA00048267"/>
    </source>
</evidence>
<dbReference type="EMBL" id="CP009268">
    <property type="protein sequence ID" value="AJA51817.1"/>
    <property type="molecule type" value="Genomic_DNA"/>
</dbReference>
<dbReference type="GO" id="GO:0005737">
    <property type="term" value="C:cytoplasm"/>
    <property type="evidence" value="ECO:0007669"/>
    <property type="project" value="UniProtKB-SubCell"/>
</dbReference>
<evidence type="ECO:0000313" key="11">
    <source>
        <dbReference type="EMBL" id="AJA51817.1"/>
    </source>
</evidence>
<dbReference type="Pfam" id="PF01339">
    <property type="entry name" value="CheB_methylest"/>
    <property type="match status" value="1"/>
</dbReference>
<evidence type="ECO:0000259" key="9">
    <source>
        <dbReference type="PROSITE" id="PS50110"/>
    </source>
</evidence>
<dbReference type="SUPFAM" id="SSF52738">
    <property type="entry name" value="Methylesterase CheB, C-terminal domain"/>
    <property type="match status" value="1"/>
</dbReference>
<evidence type="ECO:0000259" key="10">
    <source>
        <dbReference type="PROSITE" id="PS50122"/>
    </source>
</evidence>
<keyword evidence="3 6" id="KW-0378">Hydrolase</keyword>
<evidence type="ECO:0000313" key="13">
    <source>
        <dbReference type="Proteomes" id="UP000028042"/>
    </source>
</evidence>
<evidence type="ECO:0000256" key="7">
    <source>
        <dbReference type="PROSITE-ProRule" id="PRU00050"/>
    </source>
</evidence>
<dbReference type="PROSITE" id="PS50110">
    <property type="entry name" value="RESPONSE_REGULATORY"/>
    <property type="match status" value="1"/>
</dbReference>
<comment type="subcellular location">
    <subcellularLocation>
        <location evidence="6">Cytoplasm</location>
    </subcellularLocation>
</comment>
<keyword evidence="6 8" id="KW-0597">Phosphoprotein</keyword>
<comment type="PTM">
    <text evidence="6">Phosphorylated by CheA. Phosphorylation of the N-terminal regulatory domain activates the methylesterase activity.</text>
</comment>
<dbReference type="GO" id="GO:0000156">
    <property type="term" value="F:phosphorelay response regulator activity"/>
    <property type="evidence" value="ECO:0007669"/>
    <property type="project" value="InterPro"/>
</dbReference>
<dbReference type="GO" id="GO:0050568">
    <property type="term" value="F:protein-glutamine glutaminase activity"/>
    <property type="evidence" value="ECO:0007669"/>
    <property type="project" value="UniProtKB-UniRule"/>
</dbReference>
<comment type="domain">
    <text evidence="6">Contains a C-terminal catalytic domain, and an N-terminal region which modulates catalytic activity.</text>
</comment>
<dbReference type="InterPro" id="IPR011006">
    <property type="entry name" value="CheY-like_superfamily"/>
</dbReference>
<dbReference type="PANTHER" id="PTHR42872">
    <property type="entry name" value="PROTEIN-GLUTAMATE METHYLESTERASE/PROTEIN-GLUTAMINE GLUTAMINASE"/>
    <property type="match status" value="1"/>
</dbReference>
<comment type="function">
    <text evidence="4">May play the central regulatory role in sporulation. It may be an element of the effector pathway responsible for the activation of sporulation genes in response to nutritional stress. Spo0A may act in concert with spo0H (a sigma factor) to control the expression of some genes that are critical to the sporulation process.</text>
</comment>
<reference evidence="12" key="2">
    <citation type="submission" date="2015-10" db="EMBL/GenBank/DDBJ databases">
        <title>Improved Draft Genome Sequence of Clostridium pasteurianum Strain ATCC 6013 (DSM 525) Using a Hybrid Next-Generation Sequencing Approach.</title>
        <authorList>
            <person name="Pyne M.E."/>
            <person name="Utturkar S.M."/>
            <person name="Brown S.D."/>
            <person name="Moo-Young M."/>
            <person name="Chung D.A."/>
            <person name="Chou P.C."/>
        </authorList>
    </citation>
    <scope>NUCLEOTIDE SEQUENCE</scope>
    <source>
        <strain evidence="12">ATCC 6013</strain>
    </source>
</reference>
<comment type="function">
    <text evidence="6">Involved in chemotaxis. Part of a chemotaxis signal transduction system that modulates chemotaxis in response to various stimuli. Catalyzes the demethylation of specific methylglutamate residues introduced into the chemoreceptors (methyl-accepting chemotaxis proteins or MCP) by CheR. Also mediates the irreversible deamidation of specific glutamine residues to glutamic acid.</text>
</comment>
<evidence type="ECO:0000313" key="12">
    <source>
        <dbReference type="EMBL" id="KRU12175.1"/>
    </source>
</evidence>
<sequence>MKSIKVLVVDDSALMRKIVSDMLNEESDIQVVATARNGKDALKKIKTLDVNIITLDVEMPLMNGIDTLKELKRNKISLPVIMLSGMNRESPKLTMECLDLGAFDFISKPSGVISIDINKVQDELILKVRAAFDKCSREGTCEIGNLSANLNIESYREKINKASFGNIEAVAIGASTGGPRALYEVITKLPGDIGVPIFIVQHMPVGFTKAFAERLNSNSRLEVVEAQEGEIYKRNKVYVAPGGFHMEVKNDGKIHLNEKSALWGVRPAVDILFKSAAEVFKDKILSVVLTGMGKDGAEGTEVIKQKGGITIAEDKSTCVIYGMPKVAYETGAVDFVIPLDKIADEIIKIVNKTRR</sequence>
<dbReference type="CDD" id="cd17541">
    <property type="entry name" value="REC_CheB-like"/>
    <property type="match status" value="1"/>
</dbReference>
<feature type="active site" evidence="6 7">
    <location>
        <position position="175"/>
    </location>
</feature>
<keyword evidence="1 6" id="KW-0963">Cytoplasm</keyword>
<dbReference type="KEGG" id="cpat:CLPA_c17590"/>
<evidence type="ECO:0000256" key="8">
    <source>
        <dbReference type="PROSITE-ProRule" id="PRU00169"/>
    </source>
</evidence>
<dbReference type="InterPro" id="IPR001789">
    <property type="entry name" value="Sig_transdc_resp-reg_receiver"/>
</dbReference>
<keyword evidence="2 6" id="KW-0145">Chemotaxis</keyword>
<dbReference type="EC" id="3.5.1.44" evidence="6"/>
<dbReference type="PROSITE" id="PS50122">
    <property type="entry name" value="CHEB"/>
    <property type="match status" value="1"/>
</dbReference>
<evidence type="ECO:0000256" key="3">
    <source>
        <dbReference type="ARBA" id="ARBA00022801"/>
    </source>
</evidence>
<proteinExistence type="inferred from homology"/>
<dbReference type="CDD" id="cd16432">
    <property type="entry name" value="CheB_Rec"/>
    <property type="match status" value="1"/>
</dbReference>
<dbReference type="GO" id="GO:0008984">
    <property type="term" value="F:protein-glutamate methylesterase activity"/>
    <property type="evidence" value="ECO:0007669"/>
    <property type="project" value="UniProtKB-UniRule"/>
</dbReference>
<name>A0A0H3J2Z4_CLOPA</name>
<dbReference type="InterPro" id="IPR000673">
    <property type="entry name" value="Sig_transdc_resp-reg_Me-estase"/>
</dbReference>
<evidence type="ECO:0000256" key="1">
    <source>
        <dbReference type="ARBA" id="ARBA00022490"/>
    </source>
</evidence>
<organism evidence="11 14">
    <name type="scientific">Clostridium pasteurianum DSM 525 = ATCC 6013</name>
    <dbReference type="NCBI Taxonomy" id="1262449"/>
    <lineage>
        <taxon>Bacteria</taxon>
        <taxon>Bacillati</taxon>
        <taxon>Bacillota</taxon>
        <taxon>Clostridia</taxon>
        <taxon>Eubacteriales</taxon>
        <taxon>Clostridiaceae</taxon>
        <taxon>Clostridium</taxon>
    </lineage>
</organism>
<dbReference type="SMART" id="SM00448">
    <property type="entry name" value="REC"/>
    <property type="match status" value="1"/>
</dbReference>
<dbReference type="GeneID" id="93073921"/>
<comment type="similarity">
    <text evidence="6">Belongs to the CheB family.</text>
</comment>
<dbReference type="PANTHER" id="PTHR42872:SF6">
    <property type="entry name" value="PROTEIN-GLUTAMATE METHYLESTERASE_PROTEIN-GLUTAMINE GLUTAMINASE"/>
    <property type="match status" value="1"/>
</dbReference>
<dbReference type="PATRIC" id="fig|1262449.3.peg.1595"/>
<feature type="active site" evidence="6 7">
    <location>
        <position position="295"/>
    </location>
</feature>
<comment type="catalytic activity">
    <reaction evidence="6">
        <text>L-glutaminyl-[protein] + H2O = L-glutamyl-[protein] + NH4(+)</text>
        <dbReference type="Rhea" id="RHEA:16441"/>
        <dbReference type="Rhea" id="RHEA-COMP:10207"/>
        <dbReference type="Rhea" id="RHEA-COMP:10208"/>
        <dbReference type="ChEBI" id="CHEBI:15377"/>
        <dbReference type="ChEBI" id="CHEBI:28938"/>
        <dbReference type="ChEBI" id="CHEBI:29973"/>
        <dbReference type="ChEBI" id="CHEBI:30011"/>
        <dbReference type="EC" id="3.5.1.44"/>
    </reaction>
</comment>
<dbReference type="KEGG" id="cpae:CPAST_c17590"/>
<dbReference type="SUPFAM" id="SSF52172">
    <property type="entry name" value="CheY-like"/>
    <property type="match status" value="1"/>
</dbReference>
<dbReference type="NCBIfam" id="NF001965">
    <property type="entry name" value="PRK00742.1"/>
    <property type="match status" value="1"/>
</dbReference>
<feature type="active site" evidence="6 7">
    <location>
        <position position="202"/>
    </location>
</feature>
<dbReference type="Gene3D" id="3.40.50.2300">
    <property type="match status" value="1"/>
</dbReference>
<dbReference type="EC" id="3.1.1.61" evidence="6"/>
<dbReference type="InterPro" id="IPR035909">
    <property type="entry name" value="CheB_C"/>
</dbReference>
<feature type="domain" description="Response regulatory" evidence="9">
    <location>
        <begin position="5"/>
        <end position="123"/>
    </location>
</feature>
<evidence type="ECO:0000313" key="14">
    <source>
        <dbReference type="Proteomes" id="UP000030905"/>
    </source>
</evidence>
<dbReference type="GO" id="GO:0006935">
    <property type="term" value="P:chemotaxis"/>
    <property type="evidence" value="ECO:0007669"/>
    <property type="project" value="UniProtKB-UniRule"/>
</dbReference>
<protein>
    <recommendedName>
        <fullName evidence="6">Protein-glutamate methylesterase/protein-glutamine glutaminase</fullName>
        <ecNumber evidence="6">3.1.1.61</ecNumber>
        <ecNumber evidence="6">3.5.1.44</ecNumber>
    </recommendedName>
</protein>
<dbReference type="AlphaFoldDB" id="A0A0H3J2Z4"/>
<keyword evidence="14" id="KW-1185">Reference proteome</keyword>
<dbReference type="InterPro" id="IPR008248">
    <property type="entry name" value="CheB-like"/>
</dbReference>
<dbReference type="EMBL" id="JPGY02000001">
    <property type="protein sequence ID" value="KRU12175.1"/>
    <property type="molecule type" value="Genomic_DNA"/>
</dbReference>
<dbReference type="RefSeq" id="WP_003443824.1">
    <property type="nucleotide sequence ID" value="NZ_ANZB01000004.1"/>
</dbReference>
<evidence type="ECO:0000256" key="2">
    <source>
        <dbReference type="ARBA" id="ARBA00022500"/>
    </source>
</evidence>
<feature type="domain" description="CheB-type methylesterase" evidence="10">
    <location>
        <begin position="163"/>
        <end position="353"/>
    </location>
</feature>